<dbReference type="EMBL" id="CAEZXA010000014">
    <property type="protein sequence ID" value="CAB4667067.1"/>
    <property type="molecule type" value="Genomic_DNA"/>
</dbReference>
<protein>
    <submittedName>
        <fullName evidence="3">Unannotated protein</fullName>
    </submittedName>
</protein>
<dbReference type="InterPro" id="IPR010872">
    <property type="entry name" value="MDMPI_C-term_domain"/>
</dbReference>
<dbReference type="EMBL" id="CAETWZ010000011">
    <property type="protein sequence ID" value="CAB4367443.1"/>
    <property type="molecule type" value="Genomic_DNA"/>
</dbReference>
<evidence type="ECO:0000313" key="3">
    <source>
        <dbReference type="EMBL" id="CAB4367443.1"/>
    </source>
</evidence>
<feature type="domain" description="MDMPI C-terminal" evidence="1">
    <location>
        <begin position="142"/>
        <end position="231"/>
    </location>
</feature>
<dbReference type="InterPro" id="IPR034660">
    <property type="entry name" value="DinB/YfiT-like"/>
</dbReference>
<dbReference type="PANTHER" id="PTHR40758:SF1">
    <property type="entry name" value="CONSERVED PROTEIN"/>
    <property type="match status" value="1"/>
</dbReference>
<evidence type="ECO:0000313" key="5">
    <source>
        <dbReference type="EMBL" id="CAB5043673.1"/>
    </source>
</evidence>
<name>A0A6J6AF29_9ZZZZ</name>
<dbReference type="SUPFAM" id="SSF109854">
    <property type="entry name" value="DinB/YfiT-like putative metalloenzymes"/>
    <property type="match status" value="1"/>
</dbReference>
<evidence type="ECO:0000259" key="2">
    <source>
        <dbReference type="Pfam" id="PF11716"/>
    </source>
</evidence>
<evidence type="ECO:0000259" key="1">
    <source>
        <dbReference type="Pfam" id="PF07398"/>
    </source>
</evidence>
<dbReference type="GO" id="GO:0005886">
    <property type="term" value="C:plasma membrane"/>
    <property type="evidence" value="ECO:0007669"/>
    <property type="project" value="TreeGrafter"/>
</dbReference>
<gene>
    <name evidence="4" type="ORF">UFOPK2334_00304</name>
    <name evidence="3" type="ORF">UFOPK4179_00226</name>
    <name evidence="5" type="ORF">UFOPK4293_00009</name>
</gene>
<dbReference type="AlphaFoldDB" id="A0A6J6AF29"/>
<dbReference type="PANTHER" id="PTHR40758">
    <property type="entry name" value="CONSERVED PROTEIN"/>
    <property type="match status" value="1"/>
</dbReference>
<dbReference type="NCBIfam" id="TIGR03083">
    <property type="entry name" value="maleylpyruvate isomerase family mycothiol-dependent enzyme"/>
    <property type="match status" value="1"/>
</dbReference>
<reference evidence="3" key="1">
    <citation type="submission" date="2020-05" db="EMBL/GenBank/DDBJ databases">
        <authorList>
            <person name="Chiriac C."/>
            <person name="Salcher M."/>
            <person name="Ghai R."/>
            <person name="Kavagutti S V."/>
        </authorList>
    </citation>
    <scope>NUCLEOTIDE SEQUENCE</scope>
</reference>
<dbReference type="GO" id="GO:0046872">
    <property type="term" value="F:metal ion binding"/>
    <property type="evidence" value="ECO:0007669"/>
    <property type="project" value="InterPro"/>
</dbReference>
<proteinExistence type="predicted"/>
<dbReference type="InterPro" id="IPR017517">
    <property type="entry name" value="Maleyloyr_isom"/>
</dbReference>
<organism evidence="3">
    <name type="scientific">freshwater metagenome</name>
    <dbReference type="NCBI Taxonomy" id="449393"/>
    <lineage>
        <taxon>unclassified sequences</taxon>
        <taxon>metagenomes</taxon>
        <taxon>ecological metagenomes</taxon>
    </lineage>
</organism>
<dbReference type="EMBL" id="CAFBQH010000001">
    <property type="protein sequence ID" value="CAB5043673.1"/>
    <property type="molecule type" value="Genomic_DNA"/>
</dbReference>
<dbReference type="Pfam" id="PF07398">
    <property type="entry name" value="MDMPI_C"/>
    <property type="match status" value="1"/>
</dbReference>
<evidence type="ECO:0000313" key="4">
    <source>
        <dbReference type="EMBL" id="CAB4667067.1"/>
    </source>
</evidence>
<accession>A0A6J6AF29</accession>
<feature type="domain" description="Mycothiol-dependent maleylpyruvate isomerase metal-binding" evidence="2">
    <location>
        <begin position="14"/>
        <end position="128"/>
    </location>
</feature>
<dbReference type="InterPro" id="IPR024344">
    <property type="entry name" value="MDMPI_metal-binding"/>
</dbReference>
<sequence length="243" mass="27108">MLTSSDYLAILRHEGVAFADSVATAMSSPIASCEPWVGTDLLWHMIEVHYSWKFIVESHMMNPDDYVPRSKPADKDLLSEYRKGLEELISVLSSIDPARSCWTWAGIQDVAWVIRRMAHETAVHSWDAHSAAGKTTHIDSVLASDGIDEFIHVMAVHNVREEEDVLSGSVHIHCTDVDGEWLIVPTETTEVIVTREHAKGDCALRGTAQDLLLALWRRIPMSSLEVIGNADVAHQFLNRTANN</sequence>
<dbReference type="Pfam" id="PF11716">
    <property type="entry name" value="MDMPI_N"/>
    <property type="match status" value="1"/>
</dbReference>